<dbReference type="SUPFAM" id="SSF49562">
    <property type="entry name" value="C2 domain (Calcium/lipid-binding domain, CaLB)"/>
    <property type="match status" value="1"/>
</dbReference>
<feature type="transmembrane region" description="Helical" evidence="2">
    <location>
        <begin position="361"/>
        <end position="387"/>
    </location>
</feature>
<evidence type="ECO:0000256" key="1">
    <source>
        <dbReference type="SAM" id="Coils"/>
    </source>
</evidence>
<reference evidence="4" key="1">
    <citation type="journal article" date="2006" name="PLoS Biol.">
        <title>Macronuclear genome sequence of the ciliate Tetrahymena thermophila, a model eukaryote.</title>
        <authorList>
            <person name="Eisen J.A."/>
            <person name="Coyne R.S."/>
            <person name="Wu M."/>
            <person name="Wu D."/>
            <person name="Thiagarajan M."/>
            <person name="Wortman J.R."/>
            <person name="Badger J.H."/>
            <person name="Ren Q."/>
            <person name="Amedeo P."/>
            <person name="Jones K.M."/>
            <person name="Tallon L.J."/>
            <person name="Delcher A.L."/>
            <person name="Salzberg S.L."/>
            <person name="Silva J.C."/>
            <person name="Haas B.J."/>
            <person name="Majoros W.H."/>
            <person name="Farzad M."/>
            <person name="Carlton J.M."/>
            <person name="Smith R.K. Jr."/>
            <person name="Garg J."/>
            <person name="Pearlman R.E."/>
            <person name="Karrer K.M."/>
            <person name="Sun L."/>
            <person name="Manning G."/>
            <person name="Elde N.C."/>
            <person name="Turkewitz A.P."/>
            <person name="Asai D.J."/>
            <person name="Wilkes D.E."/>
            <person name="Wang Y."/>
            <person name="Cai H."/>
            <person name="Collins K."/>
            <person name="Stewart B.A."/>
            <person name="Lee S.R."/>
            <person name="Wilamowska K."/>
            <person name="Weinberg Z."/>
            <person name="Ruzzo W.L."/>
            <person name="Wloga D."/>
            <person name="Gaertig J."/>
            <person name="Frankel J."/>
            <person name="Tsao C.-C."/>
            <person name="Gorovsky M.A."/>
            <person name="Keeling P.J."/>
            <person name="Waller R.F."/>
            <person name="Patron N.J."/>
            <person name="Cherry J.M."/>
            <person name="Stover N.A."/>
            <person name="Krieger C.J."/>
            <person name="del Toro C."/>
            <person name="Ryder H.F."/>
            <person name="Williamson S.C."/>
            <person name="Barbeau R.A."/>
            <person name="Hamilton E.P."/>
            <person name="Orias E."/>
        </authorList>
    </citation>
    <scope>NUCLEOTIDE SEQUENCE [LARGE SCALE GENOMIC DNA]</scope>
    <source>
        <strain evidence="4">SB210</strain>
    </source>
</reference>
<dbReference type="RefSeq" id="XP_001021432.2">
    <property type="nucleotide sequence ID" value="XM_001021432.2"/>
</dbReference>
<keyword evidence="2" id="KW-1133">Transmembrane helix</keyword>
<dbReference type="OrthoDB" id="297905at2759"/>
<keyword evidence="4" id="KW-1185">Reference proteome</keyword>
<evidence type="ECO:0000313" key="4">
    <source>
        <dbReference type="Proteomes" id="UP000009168"/>
    </source>
</evidence>
<dbReference type="SUPFAM" id="SSF47473">
    <property type="entry name" value="EF-hand"/>
    <property type="match status" value="1"/>
</dbReference>
<name>I7M2S1_TETTS</name>
<dbReference type="Gene3D" id="2.60.40.150">
    <property type="entry name" value="C2 domain"/>
    <property type="match status" value="1"/>
</dbReference>
<dbReference type="InterPro" id="IPR011992">
    <property type="entry name" value="EF-hand-dom_pair"/>
</dbReference>
<keyword evidence="1" id="KW-0175">Coiled coil</keyword>
<dbReference type="KEGG" id="tet:TTHERM_00317510"/>
<dbReference type="InParanoid" id="I7M2S1"/>
<dbReference type="Proteomes" id="UP000009168">
    <property type="component" value="Unassembled WGS sequence"/>
</dbReference>
<feature type="coiled-coil region" evidence="1">
    <location>
        <begin position="87"/>
        <end position="114"/>
    </location>
</feature>
<feature type="transmembrane region" description="Helical" evidence="2">
    <location>
        <begin position="440"/>
        <end position="460"/>
    </location>
</feature>
<sequence>MDLNPVDTQKQLILRNEFAQIDIAHNKPLSRTDIEFAMDKKLNDQTFDRYILEQLFDQITYKKDHPITIDEFIRVYLNAERVLIQKIEQSKEYLQNYQRQARETKNKIQIIKTKEKINDHGISEDSVFNFNVISAIIQSQELNSDCQTFVLINCGQNERKTDPATSLFPQFNYSNSFQIETGDENIVFSLIDNISNNVIGFAQLNISDLKNQQMFDIELQLQKENGINIGFLKVKMQWIHSKVKYLEGVVNQWEEYAAAQSQDLEDYQRDLLTLYEPFQQLQAYNRNQLNQNTYQGIPSNTNPFDEGQMQVNQYQGAQRNTSYKASLPEMNQLNPDRNYASNGLLNPASQDYKKIAYNATIGYLIMVLLISFARPMFFDLLIIFYYCDYQIKEEFTGQVYKYFTIAVFISFVVFDLGWIINFTKDWFSGDFPDNGMKYFVDLLTILLFLYKLLLMVVYILNWNYYEQVQSQINNKASLNMLTQQQLQQQQQFQGGNNFMNQSNNLQYPQNNYLNNQILGNLNNPEFNQYAPGVQSFPDTMKVTSHY</sequence>
<dbReference type="STRING" id="312017.I7M2S1"/>
<dbReference type="InterPro" id="IPR035892">
    <property type="entry name" value="C2_domain_sf"/>
</dbReference>
<proteinExistence type="predicted"/>
<keyword evidence="2 3" id="KW-0812">Transmembrane</keyword>
<accession>I7M2S1</accession>
<evidence type="ECO:0000313" key="3">
    <source>
        <dbReference type="EMBL" id="EAS01187.2"/>
    </source>
</evidence>
<gene>
    <name evidence="3" type="ORF">TTHERM_00317510</name>
</gene>
<evidence type="ECO:0000256" key="2">
    <source>
        <dbReference type="SAM" id="Phobius"/>
    </source>
</evidence>
<organism evidence="3 4">
    <name type="scientific">Tetrahymena thermophila (strain SB210)</name>
    <dbReference type="NCBI Taxonomy" id="312017"/>
    <lineage>
        <taxon>Eukaryota</taxon>
        <taxon>Sar</taxon>
        <taxon>Alveolata</taxon>
        <taxon>Ciliophora</taxon>
        <taxon>Intramacronucleata</taxon>
        <taxon>Oligohymenophorea</taxon>
        <taxon>Hymenostomatida</taxon>
        <taxon>Tetrahymenina</taxon>
        <taxon>Tetrahymenidae</taxon>
        <taxon>Tetrahymena</taxon>
    </lineage>
</organism>
<keyword evidence="2" id="KW-0472">Membrane</keyword>
<feature type="transmembrane region" description="Helical" evidence="2">
    <location>
        <begin position="399"/>
        <end position="420"/>
    </location>
</feature>
<dbReference type="GeneID" id="7838313"/>
<protein>
    <submittedName>
        <fullName evidence="3">Transmembrane protein, putative</fullName>
    </submittedName>
</protein>
<dbReference type="EMBL" id="GG662605">
    <property type="protein sequence ID" value="EAS01187.2"/>
    <property type="molecule type" value="Genomic_DNA"/>
</dbReference>
<dbReference type="AlphaFoldDB" id="I7M2S1"/>